<evidence type="ECO:0000313" key="2">
    <source>
        <dbReference type="EMBL" id="KAK0418894.1"/>
    </source>
</evidence>
<sequence>MRLSFFLSLAALVGMALCVPQRMDVCVINMDQQPCPPDYPFCRILDGLWECCIEEAAGTEPCPIVPSIQQEREV</sequence>
<dbReference type="AlphaFoldDB" id="A0AA39M370"/>
<evidence type="ECO:0008006" key="4">
    <source>
        <dbReference type="Google" id="ProtNLM"/>
    </source>
</evidence>
<accession>A0AA39M370</accession>
<dbReference type="EMBL" id="JAUCMV010000002">
    <property type="protein sequence ID" value="KAK0418894.1"/>
    <property type="molecule type" value="Genomic_DNA"/>
</dbReference>
<evidence type="ECO:0000313" key="3">
    <source>
        <dbReference type="Proteomes" id="UP001175271"/>
    </source>
</evidence>
<keyword evidence="1" id="KW-0732">Signal</keyword>
<name>A0AA39M370_9BILA</name>
<dbReference type="Proteomes" id="UP001175271">
    <property type="component" value="Unassembled WGS sequence"/>
</dbReference>
<proteinExistence type="predicted"/>
<organism evidence="2 3">
    <name type="scientific">Steinernema hermaphroditum</name>
    <dbReference type="NCBI Taxonomy" id="289476"/>
    <lineage>
        <taxon>Eukaryota</taxon>
        <taxon>Metazoa</taxon>
        <taxon>Ecdysozoa</taxon>
        <taxon>Nematoda</taxon>
        <taxon>Chromadorea</taxon>
        <taxon>Rhabditida</taxon>
        <taxon>Tylenchina</taxon>
        <taxon>Panagrolaimomorpha</taxon>
        <taxon>Strongyloidoidea</taxon>
        <taxon>Steinernematidae</taxon>
        <taxon>Steinernema</taxon>
    </lineage>
</organism>
<gene>
    <name evidence="2" type="ORF">QR680_013836</name>
</gene>
<comment type="caution">
    <text evidence="2">The sequence shown here is derived from an EMBL/GenBank/DDBJ whole genome shotgun (WGS) entry which is preliminary data.</text>
</comment>
<feature type="chain" id="PRO_5041219836" description="WAP domain-containing protein" evidence="1">
    <location>
        <begin position="19"/>
        <end position="74"/>
    </location>
</feature>
<feature type="signal peptide" evidence="1">
    <location>
        <begin position="1"/>
        <end position="18"/>
    </location>
</feature>
<protein>
    <recommendedName>
        <fullName evidence="4">WAP domain-containing protein</fullName>
    </recommendedName>
</protein>
<keyword evidence="3" id="KW-1185">Reference proteome</keyword>
<evidence type="ECO:0000256" key="1">
    <source>
        <dbReference type="SAM" id="SignalP"/>
    </source>
</evidence>
<reference evidence="2" key="1">
    <citation type="submission" date="2023-06" db="EMBL/GenBank/DDBJ databases">
        <title>Genomic analysis of the entomopathogenic nematode Steinernema hermaphroditum.</title>
        <authorList>
            <person name="Schwarz E.M."/>
            <person name="Heppert J.K."/>
            <person name="Baniya A."/>
            <person name="Schwartz H.T."/>
            <person name="Tan C.-H."/>
            <person name="Antoshechkin I."/>
            <person name="Sternberg P.W."/>
            <person name="Goodrich-Blair H."/>
            <person name="Dillman A.R."/>
        </authorList>
    </citation>
    <scope>NUCLEOTIDE SEQUENCE</scope>
    <source>
        <strain evidence="2">PS9179</strain>
        <tissue evidence="2">Whole animal</tissue>
    </source>
</reference>